<protein>
    <submittedName>
        <fullName evidence="1">Uncharacterized protein</fullName>
    </submittedName>
</protein>
<reference evidence="1 2" key="1">
    <citation type="journal article" date="2018" name="Mol. Biol. Evol.">
        <title>Analysis of the draft genome of the red seaweed Gracilariopsis chorda provides insights into genome size evolution in Rhodophyta.</title>
        <authorList>
            <person name="Lee J."/>
            <person name="Yang E.C."/>
            <person name="Graf L."/>
            <person name="Yang J.H."/>
            <person name="Qiu H."/>
            <person name="Zel Zion U."/>
            <person name="Chan C.X."/>
            <person name="Stephens T.G."/>
            <person name="Weber A.P.M."/>
            <person name="Boo G.H."/>
            <person name="Boo S.M."/>
            <person name="Kim K.M."/>
            <person name="Shin Y."/>
            <person name="Jung M."/>
            <person name="Lee S.J."/>
            <person name="Yim H.S."/>
            <person name="Lee J.H."/>
            <person name="Bhattacharya D."/>
            <person name="Yoon H.S."/>
        </authorList>
    </citation>
    <scope>NUCLEOTIDE SEQUENCE [LARGE SCALE GENOMIC DNA]</scope>
    <source>
        <strain evidence="1 2">SKKU-2015</strain>
        <tissue evidence="1">Whole body</tissue>
    </source>
</reference>
<evidence type="ECO:0000313" key="2">
    <source>
        <dbReference type="Proteomes" id="UP000247409"/>
    </source>
</evidence>
<dbReference type="OrthoDB" id="10326931at2759"/>
<sequence>MSIYEPSEEEKKTIDNDTHKLVVQFFAFNEWWTNDTEVASVMGSRETLVKGVSNFTKLSKYTPTSLKSSLVSDAKSAKDKTLKTANTLFAEEATVAVDDVATAAVSWIPFVGDVAAVANIGVHIGMDIEIRKEKEELNKELDVSDSAATWLTNYPEVDSAIQVSQYMVDFSKENDTYKYIAETIMGYVQQCLAQGVQKSEQDVTEDFNNMKQMDGTFWMAFHDDATQSLIEAEVEEREDVLTALGDLRGTMFGMSIFRLVIKAGSKVWKSGKQFYTAYKARKAALAELRENGDMVEMASLNEFEESVSSVESSDGTWGSTETVAKDNVSTCAKLAAIFQALVGVAEGVVAVVERVKVEDIIDEIYNERVKYADAVIKLWGEDTSA</sequence>
<organism evidence="1 2">
    <name type="scientific">Gracilariopsis chorda</name>
    <dbReference type="NCBI Taxonomy" id="448386"/>
    <lineage>
        <taxon>Eukaryota</taxon>
        <taxon>Rhodophyta</taxon>
        <taxon>Florideophyceae</taxon>
        <taxon>Rhodymeniophycidae</taxon>
        <taxon>Gracilariales</taxon>
        <taxon>Gracilariaceae</taxon>
        <taxon>Gracilariopsis</taxon>
    </lineage>
</organism>
<gene>
    <name evidence="1" type="ORF">BWQ96_04459</name>
</gene>
<dbReference type="EMBL" id="NBIV01000053">
    <property type="protein sequence ID" value="PXF45792.1"/>
    <property type="molecule type" value="Genomic_DNA"/>
</dbReference>
<name>A0A2V3IUJ3_9FLOR</name>
<accession>A0A2V3IUJ3</accession>
<evidence type="ECO:0000313" key="1">
    <source>
        <dbReference type="EMBL" id="PXF45792.1"/>
    </source>
</evidence>
<proteinExistence type="predicted"/>
<keyword evidence="2" id="KW-1185">Reference proteome</keyword>
<dbReference type="Proteomes" id="UP000247409">
    <property type="component" value="Unassembled WGS sequence"/>
</dbReference>
<dbReference type="AlphaFoldDB" id="A0A2V3IUJ3"/>
<comment type="caution">
    <text evidence="1">The sequence shown here is derived from an EMBL/GenBank/DDBJ whole genome shotgun (WGS) entry which is preliminary data.</text>
</comment>